<organism evidence="1">
    <name type="scientific">Oryza punctata</name>
    <name type="common">Red rice</name>
    <dbReference type="NCBI Taxonomy" id="4537"/>
    <lineage>
        <taxon>Eukaryota</taxon>
        <taxon>Viridiplantae</taxon>
        <taxon>Streptophyta</taxon>
        <taxon>Embryophyta</taxon>
        <taxon>Tracheophyta</taxon>
        <taxon>Spermatophyta</taxon>
        <taxon>Magnoliopsida</taxon>
        <taxon>Liliopsida</taxon>
        <taxon>Poales</taxon>
        <taxon>Poaceae</taxon>
        <taxon>BOP clade</taxon>
        <taxon>Oryzoideae</taxon>
        <taxon>Oryzeae</taxon>
        <taxon>Oryzinae</taxon>
        <taxon>Oryza</taxon>
    </lineage>
</organism>
<name>A0A0E0KJN9_ORYPU</name>
<dbReference type="EnsemblPlants" id="OPUNC03G33090.1">
    <property type="protein sequence ID" value="OPUNC03G33090.1"/>
    <property type="gene ID" value="OPUNC03G33090"/>
</dbReference>
<reference evidence="1" key="1">
    <citation type="submission" date="2015-04" db="UniProtKB">
        <authorList>
            <consortium name="EnsemblPlants"/>
        </authorList>
    </citation>
    <scope>IDENTIFICATION</scope>
</reference>
<reference evidence="1" key="2">
    <citation type="submission" date="2018-05" db="EMBL/GenBank/DDBJ databases">
        <title>OpunRS2 (Oryza punctata Reference Sequence Version 2).</title>
        <authorList>
            <person name="Zhang J."/>
            <person name="Kudrna D."/>
            <person name="Lee S."/>
            <person name="Talag J."/>
            <person name="Welchert J."/>
            <person name="Wing R.A."/>
        </authorList>
    </citation>
    <scope>NUCLEOTIDE SEQUENCE [LARGE SCALE GENOMIC DNA]</scope>
</reference>
<protein>
    <submittedName>
        <fullName evidence="1">Uncharacterized protein</fullName>
    </submittedName>
</protein>
<dbReference type="Gramene" id="OPUNC03G33090.1">
    <property type="protein sequence ID" value="OPUNC03G33090.1"/>
    <property type="gene ID" value="OPUNC03G33090"/>
</dbReference>
<keyword evidence="2" id="KW-1185">Reference proteome</keyword>
<evidence type="ECO:0000313" key="2">
    <source>
        <dbReference type="Proteomes" id="UP000026962"/>
    </source>
</evidence>
<proteinExistence type="predicted"/>
<dbReference type="Proteomes" id="UP000026962">
    <property type="component" value="Chromosome 3"/>
</dbReference>
<dbReference type="AlphaFoldDB" id="A0A0E0KJN9"/>
<sequence length="59" mass="7092">MDAWLVIWPQLNWQWRKRAHGDLCGFGVEADRIMEEWKLCYVHCAYKNVLLFQQGARNP</sequence>
<evidence type="ECO:0000313" key="1">
    <source>
        <dbReference type="EnsemblPlants" id="OPUNC03G33090.1"/>
    </source>
</evidence>
<dbReference type="HOGENOM" id="CLU_2964988_0_0_1"/>
<accession>A0A0E0KJN9</accession>